<comment type="similarity">
    <text evidence="2">Belongs to the SNF5 family.</text>
</comment>
<keyword evidence="3" id="KW-0805">Transcription regulation</keyword>
<dbReference type="AlphaFoldDB" id="A0AAD4LEQ7"/>
<gene>
    <name evidence="8" type="ORF">EDB92DRAFT_1866304</name>
    <name evidence="7" type="ORF">EDB92DRAFT_1886710</name>
</gene>
<feature type="region of interest" description="Disordered" evidence="6">
    <location>
        <begin position="68"/>
        <end position="101"/>
    </location>
</feature>
<dbReference type="GO" id="GO:0000228">
    <property type="term" value="C:nuclear chromosome"/>
    <property type="evidence" value="ECO:0007669"/>
    <property type="project" value="InterPro"/>
</dbReference>
<comment type="subcellular location">
    <subcellularLocation>
        <location evidence="1">Nucleus</location>
    </subcellularLocation>
</comment>
<accession>A0AAD4LEQ7</accession>
<evidence type="ECO:0000313" key="8">
    <source>
        <dbReference type="EMBL" id="KAH8990077.1"/>
    </source>
</evidence>
<evidence type="ECO:0000256" key="1">
    <source>
        <dbReference type="ARBA" id="ARBA00004123"/>
    </source>
</evidence>
<dbReference type="EMBL" id="JAKELL010000032">
    <property type="protein sequence ID" value="KAH8990077.1"/>
    <property type="molecule type" value="Genomic_DNA"/>
</dbReference>
<keyword evidence="5" id="KW-0539">Nucleus</keyword>
<proteinExistence type="inferred from homology"/>
<reference evidence="7" key="1">
    <citation type="submission" date="2022-01" db="EMBL/GenBank/DDBJ databases">
        <title>Comparative genomics reveals a dynamic genome evolution in the ectomycorrhizal milk-cap (Lactarius) mushrooms.</title>
        <authorList>
            <consortium name="DOE Joint Genome Institute"/>
            <person name="Lebreton A."/>
            <person name="Tang N."/>
            <person name="Kuo A."/>
            <person name="LaButti K."/>
            <person name="Drula E."/>
            <person name="Barry K."/>
            <person name="Clum A."/>
            <person name="Lipzen A."/>
            <person name="Mousain D."/>
            <person name="Ng V."/>
            <person name="Wang R."/>
            <person name="Wang X."/>
            <person name="Dai Y."/>
            <person name="Henrissat B."/>
            <person name="Grigoriev I.V."/>
            <person name="Guerin-Laguette A."/>
            <person name="Yu F."/>
            <person name="Martin F.M."/>
        </authorList>
    </citation>
    <scope>NUCLEOTIDE SEQUENCE</scope>
    <source>
        <strain evidence="7">QP</strain>
    </source>
</reference>
<evidence type="ECO:0000256" key="3">
    <source>
        <dbReference type="ARBA" id="ARBA00023015"/>
    </source>
</evidence>
<evidence type="ECO:0000256" key="2">
    <source>
        <dbReference type="ARBA" id="ARBA00010239"/>
    </source>
</evidence>
<feature type="region of interest" description="Disordered" evidence="6">
    <location>
        <begin position="548"/>
        <end position="569"/>
    </location>
</feature>
<dbReference type="Pfam" id="PF04855">
    <property type="entry name" value="SNF5"/>
    <property type="match status" value="1"/>
</dbReference>
<comment type="caution">
    <text evidence="7">The sequence shown here is derived from an EMBL/GenBank/DDBJ whole genome shotgun (WGS) entry which is preliminary data.</text>
</comment>
<evidence type="ECO:0000256" key="4">
    <source>
        <dbReference type="ARBA" id="ARBA00023163"/>
    </source>
</evidence>
<evidence type="ECO:0000256" key="5">
    <source>
        <dbReference type="ARBA" id="ARBA00023242"/>
    </source>
</evidence>
<dbReference type="Proteomes" id="UP001201163">
    <property type="component" value="Unassembled WGS sequence"/>
</dbReference>
<evidence type="ECO:0000313" key="9">
    <source>
        <dbReference type="Proteomes" id="UP001201163"/>
    </source>
</evidence>
<name>A0AAD4LEQ7_9AGAM</name>
<evidence type="ECO:0000256" key="6">
    <source>
        <dbReference type="SAM" id="MobiDB-lite"/>
    </source>
</evidence>
<dbReference type="GO" id="GO:0006338">
    <property type="term" value="P:chromatin remodeling"/>
    <property type="evidence" value="ECO:0007669"/>
    <property type="project" value="InterPro"/>
</dbReference>
<dbReference type="InterPro" id="IPR006939">
    <property type="entry name" value="SNF5"/>
</dbReference>
<protein>
    <submittedName>
        <fullName evidence="7">SNF5-domain-containing protein</fullName>
    </submittedName>
</protein>
<keyword evidence="9" id="KW-1185">Reference proteome</keyword>
<feature type="region of interest" description="Disordered" evidence="6">
    <location>
        <begin position="191"/>
        <end position="213"/>
    </location>
</feature>
<evidence type="ECO:0000313" key="7">
    <source>
        <dbReference type="EMBL" id="KAH8984405.1"/>
    </source>
</evidence>
<keyword evidence="4" id="KW-0804">Transcription</keyword>
<sequence>MAGDSNQRPSPVPGLLQPTFNTLQFGTMSDSQLRQTISQLSHAASGAQYQAYAAPTPQRTAAYQKNIANWSTSSTPPPRTGSRRSRLAKSSNLVPTPVAAPVTPTPATVPHIQPLAYQPPPLATIVASQPPPPTDPRSARLRAPLPTTPQALQSTYASRLQTGATLLVQPILSGTTTVAAAVTAASTSTRPRRGGVVSYADPGSGDDIPDAGEVDSDGSDFVASGGTRTAIRAARGGAVRVANGATVYAVGGTPAPSAAAGASRTELDQSYLGLIPPARFIIARPFAPTKHVDFSEEKLAEQAQRSVALVPIRVEFETDTHRVRDCFVWNLHESLVTPEQFARTFCADLDLPPVPWADTVAAQIRAQLEDQDGVGSMELAVDGGGESGDEIPECRVILSIDVQVDNHHLLDHIEWDLRSGLTPEEFTHQLCLDLGLAGEAEPLIAHAVHEELMKHKKDAIEWGVIGGFPMEQAASAEDGSKDKSALGVMKDKTGLGLGWGRTPKEGRGPRILRSVWRDWAEAEEFKTRWEMLSHEEVERREIERERASRRLRRETSKFQSSTRTKRIRY</sequence>
<dbReference type="EMBL" id="JAKELL010000076">
    <property type="protein sequence ID" value="KAH8984405.1"/>
    <property type="molecule type" value="Genomic_DNA"/>
</dbReference>
<organism evidence="7 9">
    <name type="scientific">Lactarius akahatsu</name>
    <dbReference type="NCBI Taxonomy" id="416441"/>
    <lineage>
        <taxon>Eukaryota</taxon>
        <taxon>Fungi</taxon>
        <taxon>Dikarya</taxon>
        <taxon>Basidiomycota</taxon>
        <taxon>Agaricomycotina</taxon>
        <taxon>Agaricomycetes</taxon>
        <taxon>Russulales</taxon>
        <taxon>Russulaceae</taxon>
        <taxon>Lactarius</taxon>
    </lineage>
</organism>
<dbReference type="PANTHER" id="PTHR10019">
    <property type="entry name" value="SNF5"/>
    <property type="match status" value="1"/>
</dbReference>